<evidence type="ECO:0000256" key="8">
    <source>
        <dbReference type="ARBA" id="ARBA00043149"/>
    </source>
</evidence>
<evidence type="ECO:0000313" key="14">
    <source>
        <dbReference type="Proteomes" id="UP000015102"/>
    </source>
</evidence>
<dbReference type="InterPro" id="IPR043129">
    <property type="entry name" value="ATPase_NBD"/>
</dbReference>
<feature type="domain" description="Carbohydrate kinase FGGY C-terminal" evidence="12">
    <location>
        <begin position="105"/>
        <end position="290"/>
    </location>
</feature>
<keyword evidence="7" id="KW-0067">ATP-binding</keyword>
<keyword evidence="14" id="KW-1185">Reference proteome</keyword>
<dbReference type="EMBL" id="CAQQ02006981">
    <property type="status" value="NOT_ANNOTATED_CDS"/>
    <property type="molecule type" value="Genomic_DNA"/>
</dbReference>
<evidence type="ECO:0000256" key="7">
    <source>
        <dbReference type="ARBA" id="ARBA00022840"/>
    </source>
</evidence>
<evidence type="ECO:0000256" key="10">
    <source>
        <dbReference type="SAM" id="SignalP"/>
    </source>
</evidence>
<dbReference type="AlphaFoldDB" id="T1GC61"/>
<evidence type="ECO:0000256" key="9">
    <source>
        <dbReference type="RuleBase" id="RU003733"/>
    </source>
</evidence>
<comment type="pathway">
    <text evidence="1">Polyol metabolism; glycerol degradation via glycerol kinase pathway; sn-glycerol 3-phosphate from glycerol: step 1/1.</text>
</comment>
<dbReference type="EMBL" id="CAQQ02006980">
    <property type="status" value="NOT_ANNOTATED_CDS"/>
    <property type="molecule type" value="Genomic_DNA"/>
</dbReference>
<evidence type="ECO:0000256" key="3">
    <source>
        <dbReference type="ARBA" id="ARBA00012099"/>
    </source>
</evidence>
<organism evidence="13 14">
    <name type="scientific">Megaselia scalaris</name>
    <name type="common">Humpbacked fly</name>
    <name type="synonym">Phora scalaris</name>
    <dbReference type="NCBI Taxonomy" id="36166"/>
    <lineage>
        <taxon>Eukaryota</taxon>
        <taxon>Metazoa</taxon>
        <taxon>Ecdysozoa</taxon>
        <taxon>Arthropoda</taxon>
        <taxon>Hexapoda</taxon>
        <taxon>Insecta</taxon>
        <taxon>Pterygota</taxon>
        <taxon>Neoptera</taxon>
        <taxon>Endopterygota</taxon>
        <taxon>Diptera</taxon>
        <taxon>Brachycera</taxon>
        <taxon>Muscomorpha</taxon>
        <taxon>Platypezoidea</taxon>
        <taxon>Phoridae</taxon>
        <taxon>Megaseliini</taxon>
        <taxon>Megaselia</taxon>
    </lineage>
</organism>
<dbReference type="UniPathway" id="UPA00618">
    <property type="reaction ID" value="UER00672"/>
</dbReference>
<dbReference type="Proteomes" id="UP000015102">
    <property type="component" value="Unassembled WGS sequence"/>
</dbReference>
<dbReference type="GO" id="GO:0004370">
    <property type="term" value="F:glycerol kinase activity"/>
    <property type="evidence" value="ECO:0007669"/>
    <property type="project" value="UniProtKB-EC"/>
</dbReference>
<dbReference type="InterPro" id="IPR018484">
    <property type="entry name" value="FGGY_N"/>
</dbReference>
<reference evidence="14" key="1">
    <citation type="submission" date="2013-02" db="EMBL/GenBank/DDBJ databases">
        <authorList>
            <person name="Hughes D."/>
        </authorList>
    </citation>
    <scope>NUCLEOTIDE SEQUENCE</scope>
    <source>
        <strain>Durham</strain>
        <strain evidence="14">NC isolate 2 -- Noor lab</strain>
    </source>
</reference>
<dbReference type="STRING" id="36166.T1GC61"/>
<evidence type="ECO:0000259" key="11">
    <source>
        <dbReference type="Pfam" id="PF00370"/>
    </source>
</evidence>
<dbReference type="GO" id="GO:0005739">
    <property type="term" value="C:mitochondrion"/>
    <property type="evidence" value="ECO:0007669"/>
    <property type="project" value="TreeGrafter"/>
</dbReference>
<dbReference type="GO" id="GO:0019563">
    <property type="term" value="P:glycerol catabolic process"/>
    <property type="evidence" value="ECO:0007669"/>
    <property type="project" value="UniProtKB-UniPathway"/>
</dbReference>
<evidence type="ECO:0000256" key="1">
    <source>
        <dbReference type="ARBA" id="ARBA00005190"/>
    </source>
</evidence>
<protein>
    <recommendedName>
        <fullName evidence="3">glycerol kinase</fullName>
        <ecNumber evidence="3">2.7.1.30</ecNumber>
    </recommendedName>
    <alternativeName>
        <fullName evidence="8">ATP:glycerol 3-phosphotransferase</fullName>
    </alternativeName>
</protein>
<dbReference type="Pfam" id="PF00370">
    <property type="entry name" value="FGGY_N"/>
    <property type="match status" value="1"/>
</dbReference>
<keyword evidence="6 9" id="KW-0418">Kinase</keyword>
<dbReference type="InterPro" id="IPR018485">
    <property type="entry name" value="FGGY_C"/>
</dbReference>
<dbReference type="PANTHER" id="PTHR10196:SF69">
    <property type="entry name" value="GLYCEROL KINASE"/>
    <property type="match status" value="1"/>
</dbReference>
<evidence type="ECO:0000256" key="5">
    <source>
        <dbReference type="ARBA" id="ARBA00022741"/>
    </source>
</evidence>
<accession>T1GC61</accession>
<evidence type="ECO:0000259" key="12">
    <source>
        <dbReference type="Pfam" id="PF02782"/>
    </source>
</evidence>
<evidence type="ECO:0000256" key="6">
    <source>
        <dbReference type="ARBA" id="ARBA00022777"/>
    </source>
</evidence>
<evidence type="ECO:0000256" key="2">
    <source>
        <dbReference type="ARBA" id="ARBA00009156"/>
    </source>
</evidence>
<dbReference type="EnsemblMetazoa" id="MESCA000859-RA">
    <property type="protein sequence ID" value="MESCA000859-PA"/>
    <property type="gene ID" value="MESCA000859"/>
</dbReference>
<proteinExistence type="inferred from homology"/>
<feature type="signal peptide" evidence="10">
    <location>
        <begin position="1"/>
        <end position="28"/>
    </location>
</feature>
<dbReference type="InterPro" id="IPR018483">
    <property type="entry name" value="Carb_kinase_FGGY_CS"/>
</dbReference>
<keyword evidence="4 9" id="KW-0808">Transferase</keyword>
<dbReference type="Pfam" id="PF02782">
    <property type="entry name" value="FGGY_C"/>
    <property type="match status" value="1"/>
</dbReference>
<dbReference type="PROSITE" id="PS00445">
    <property type="entry name" value="FGGY_KINASES_2"/>
    <property type="match status" value="1"/>
</dbReference>
<reference evidence="13" key="2">
    <citation type="submission" date="2015-06" db="UniProtKB">
        <authorList>
            <consortium name="EnsemblMetazoa"/>
        </authorList>
    </citation>
    <scope>IDENTIFICATION</scope>
</reference>
<dbReference type="EMBL" id="CAQQ02006979">
    <property type="status" value="NOT_ANNOTATED_CDS"/>
    <property type="molecule type" value="Genomic_DNA"/>
</dbReference>
<keyword evidence="5" id="KW-0547">Nucleotide-binding</keyword>
<sequence length="295" mass="32085">MELSFLSTIKVWFTIALNSLLWFGNLTGSTDSGVHVTDVTNAGYTMLMNLQTQQWDRNLCSFFNLPDVILPEIRSNSESIGDQPAALLGQICTNVGQSLCTIDESCFLLLNTGQEIIDLRMGFVVLLPLKGAISNAGASITWLKDTLQINTEINQNENTAEVLSNFLGDNSMISSSCSSLGNVIGSNGTEGNGARRGELIFVPAFNGLYSPYWKYDARGLLLGLTCNTTSEHVTQAAYEATGFQIKEILNSLAKDSPVWAPSKKLTVGGDYAENNNFMQFISDILGILIESLKIV</sequence>
<dbReference type="EC" id="2.7.1.30" evidence="3"/>
<feature type="domain" description="Carbohydrate kinase FGGY N-terminal" evidence="11">
    <location>
        <begin position="26"/>
        <end position="83"/>
    </location>
</feature>
<evidence type="ECO:0000256" key="4">
    <source>
        <dbReference type="ARBA" id="ARBA00022679"/>
    </source>
</evidence>
<feature type="chain" id="PRO_5004577204" description="glycerol kinase" evidence="10">
    <location>
        <begin position="29"/>
        <end position="295"/>
    </location>
</feature>
<dbReference type="HOGENOM" id="CLU_944249_0_0_1"/>
<keyword evidence="10" id="KW-0732">Signal</keyword>
<dbReference type="SUPFAM" id="SSF53067">
    <property type="entry name" value="Actin-like ATPase domain"/>
    <property type="match status" value="2"/>
</dbReference>
<comment type="similarity">
    <text evidence="2 9">Belongs to the FGGY kinase family.</text>
</comment>
<dbReference type="PANTHER" id="PTHR10196">
    <property type="entry name" value="SUGAR KINASE"/>
    <property type="match status" value="1"/>
</dbReference>
<dbReference type="Gene3D" id="3.30.420.40">
    <property type="match status" value="2"/>
</dbReference>
<name>T1GC61_MEGSC</name>
<evidence type="ECO:0000313" key="13">
    <source>
        <dbReference type="EnsemblMetazoa" id="MESCA000859-PA"/>
    </source>
</evidence>
<dbReference type="GO" id="GO:0005524">
    <property type="term" value="F:ATP binding"/>
    <property type="evidence" value="ECO:0007669"/>
    <property type="project" value="UniProtKB-KW"/>
</dbReference>